<feature type="transmembrane region" description="Helical" evidence="1">
    <location>
        <begin position="142"/>
        <end position="160"/>
    </location>
</feature>
<organism evidence="2 3">
    <name type="scientific">Clostridium acetobutylicum (strain ATCC 824 / DSM 792 / JCM 1419 / IAM 19013 / LMG 5710 / NBRC 13948 / NRRL B-527 / VKM B-1787 / 2291 / W)</name>
    <dbReference type="NCBI Taxonomy" id="272562"/>
    <lineage>
        <taxon>Bacteria</taxon>
        <taxon>Bacillati</taxon>
        <taxon>Bacillota</taxon>
        <taxon>Clostridia</taxon>
        <taxon>Eubacteriales</taxon>
        <taxon>Clostridiaceae</taxon>
        <taxon>Clostridium</taxon>
    </lineage>
</organism>
<dbReference type="eggNOG" id="COG1287">
    <property type="taxonomic scope" value="Bacteria"/>
</dbReference>
<dbReference type="HOGENOM" id="CLU_033063_0_0_9"/>
<dbReference type="PIR" id="A97022">
    <property type="entry name" value="A97022"/>
</dbReference>
<gene>
    <name evidence="2" type="ordered locus">CA_C0988</name>
</gene>
<dbReference type="OrthoDB" id="9786218at2"/>
<protein>
    <submittedName>
        <fullName evidence="2">Probably membrane protein</fullName>
    </submittedName>
</protein>
<dbReference type="AlphaFoldDB" id="Q97KD1"/>
<dbReference type="EMBL" id="AE001437">
    <property type="protein sequence ID" value="AAK78964.1"/>
    <property type="molecule type" value="Genomic_DNA"/>
</dbReference>
<feature type="transmembrane region" description="Helical" evidence="1">
    <location>
        <begin position="95"/>
        <end position="113"/>
    </location>
</feature>
<evidence type="ECO:0000313" key="3">
    <source>
        <dbReference type="Proteomes" id="UP000000814"/>
    </source>
</evidence>
<feature type="transmembrane region" description="Helical" evidence="1">
    <location>
        <begin position="15"/>
        <end position="37"/>
    </location>
</feature>
<accession>Q97KD1</accession>
<dbReference type="Proteomes" id="UP000000814">
    <property type="component" value="Chromosome"/>
</dbReference>
<feature type="transmembrane region" description="Helical" evidence="1">
    <location>
        <begin position="289"/>
        <end position="309"/>
    </location>
</feature>
<feature type="transmembrane region" description="Helical" evidence="1">
    <location>
        <begin position="329"/>
        <end position="347"/>
    </location>
</feature>
<proteinExistence type="predicted"/>
<dbReference type="RefSeq" id="WP_010964306.1">
    <property type="nucleotide sequence ID" value="NC_003030.1"/>
</dbReference>
<feature type="transmembrane region" description="Helical" evidence="1">
    <location>
        <begin position="167"/>
        <end position="195"/>
    </location>
</feature>
<keyword evidence="1" id="KW-1133">Transmembrane helix</keyword>
<keyword evidence="1" id="KW-0812">Transmembrane</keyword>
<dbReference type="STRING" id="272562.CA_C0988"/>
<reference evidence="2 3" key="1">
    <citation type="journal article" date="2001" name="J. Bacteriol.">
        <title>Genome sequence and comparative analysis of the solvent-producing bacterium Clostridium acetobutylicum.</title>
        <authorList>
            <person name="Nolling J."/>
            <person name="Breton G."/>
            <person name="Omelchenko M.V."/>
            <person name="Makarova K.S."/>
            <person name="Zeng Q."/>
            <person name="Gibson R."/>
            <person name="Lee H.M."/>
            <person name="Dubois J."/>
            <person name="Qiu D."/>
            <person name="Hitti J."/>
            <person name="Wolf Y.I."/>
            <person name="Tatusov R.L."/>
            <person name="Sabathe F."/>
            <person name="Doucette-Stamm L."/>
            <person name="Soucaille P."/>
            <person name="Daly M.J."/>
            <person name="Bennett G.N."/>
            <person name="Koonin E.V."/>
            <person name="Smith D.R."/>
        </authorList>
    </citation>
    <scope>NUCLEOTIDE SEQUENCE [LARGE SCALE GENOMIC DNA]</scope>
    <source>
        <strain evidence="3">ATCC 824 / DSM 792 / JCM 1419 / LMG 5710 / VKM B-1787</strain>
    </source>
</reference>
<feature type="transmembrane region" description="Helical" evidence="1">
    <location>
        <begin position="201"/>
        <end position="219"/>
    </location>
</feature>
<keyword evidence="1" id="KW-0472">Membrane</keyword>
<dbReference type="GeneID" id="44997502"/>
<evidence type="ECO:0000313" key="2">
    <source>
        <dbReference type="EMBL" id="AAK78964.1"/>
    </source>
</evidence>
<sequence>MTKNNILNNKITKVILFRICFIIAITTALVCGLKLNIINDGFWHIKVGEYIIKNRVIPREDIFSWYGIENKLKWISHEWLFGVIAYLVYKIKGFTSVIIFSTIVNCSTALLVYKFALIRNKNKVVSLIIMWVYIFGDFYDITYRPVLISKLILLCSFILLEKKKYLFALIVLILGVNIHGGIYPLYLMIFAYYTIPFSYKYLIFSLITVLINPYGYNLYKYTYLSMKNIDINRYINEWCITPIYDYKVALIIICITVCICTVSKIKFKDFLFCGALIILAISAKRHVDVIYLFVLPVISLYFNSFYFDFFMKFVSRIKPEKLKSIIPKLNYITCGFLIVVMIVKSSLCIKQYFFDTHFHNFEYITNDSENPIKACNFINSHQEIKNSRTFNDYNSSPYIIFRGIKTFVDSRQDLFTYNFNKTNAFVDQIKALNNYDYMIYVFKKYNIKYAILRNDMPNTRLLRNTDLIYIIYEDRDYSIFQINRNKLKSSNQRGV</sequence>
<name>Q97KD1_CLOAB</name>
<dbReference type="PATRIC" id="fig|272562.8.peg.1197"/>
<dbReference type="KEGG" id="cac:CA_C0988"/>
<evidence type="ECO:0000256" key="1">
    <source>
        <dbReference type="SAM" id="Phobius"/>
    </source>
</evidence>
<keyword evidence="3" id="KW-1185">Reference proteome</keyword>